<feature type="compositionally biased region" description="Low complexity" evidence="2">
    <location>
        <begin position="147"/>
        <end position="156"/>
    </location>
</feature>
<evidence type="ECO:0000256" key="1">
    <source>
        <dbReference type="SAM" id="Coils"/>
    </source>
</evidence>
<dbReference type="EMBL" id="JNBR01002408">
    <property type="protein sequence ID" value="OQR82927.1"/>
    <property type="molecule type" value="Genomic_DNA"/>
</dbReference>
<keyword evidence="4" id="KW-1185">Reference proteome</keyword>
<organism evidence="3 4">
    <name type="scientific">Achlya hypogyna</name>
    <name type="common">Oomycete</name>
    <name type="synonym">Protoachlya hypogyna</name>
    <dbReference type="NCBI Taxonomy" id="1202772"/>
    <lineage>
        <taxon>Eukaryota</taxon>
        <taxon>Sar</taxon>
        <taxon>Stramenopiles</taxon>
        <taxon>Oomycota</taxon>
        <taxon>Saprolegniomycetes</taxon>
        <taxon>Saprolegniales</taxon>
        <taxon>Achlyaceae</taxon>
        <taxon>Achlya</taxon>
    </lineage>
</organism>
<feature type="coiled-coil region" evidence="1">
    <location>
        <begin position="283"/>
        <end position="310"/>
    </location>
</feature>
<evidence type="ECO:0000313" key="4">
    <source>
        <dbReference type="Proteomes" id="UP000243579"/>
    </source>
</evidence>
<dbReference type="OrthoDB" id="10666967at2759"/>
<keyword evidence="1" id="KW-0175">Coiled coil</keyword>
<accession>A0A1V9YB40</accession>
<evidence type="ECO:0000313" key="3">
    <source>
        <dbReference type="EMBL" id="OQR82927.1"/>
    </source>
</evidence>
<feature type="region of interest" description="Disordered" evidence="2">
    <location>
        <begin position="103"/>
        <end position="156"/>
    </location>
</feature>
<comment type="caution">
    <text evidence="3">The sequence shown here is derived from an EMBL/GenBank/DDBJ whole genome shotgun (WGS) entry which is preliminary data.</text>
</comment>
<reference evidence="3 4" key="1">
    <citation type="journal article" date="2014" name="Genome Biol. Evol.">
        <title>The secreted proteins of Achlya hypogyna and Thraustotheca clavata identify the ancestral oomycete secretome and reveal gene acquisitions by horizontal gene transfer.</title>
        <authorList>
            <person name="Misner I."/>
            <person name="Blouin N."/>
            <person name="Leonard G."/>
            <person name="Richards T.A."/>
            <person name="Lane C.E."/>
        </authorList>
    </citation>
    <scope>NUCLEOTIDE SEQUENCE [LARGE SCALE GENOMIC DNA]</scope>
    <source>
        <strain evidence="3 4">ATCC 48635</strain>
    </source>
</reference>
<feature type="compositionally biased region" description="Basic and acidic residues" evidence="2">
    <location>
        <begin position="36"/>
        <end position="52"/>
    </location>
</feature>
<name>A0A1V9YB40_ACHHY</name>
<sequence>MIDLHGPQPQSTAGNKIKVTKEAREEDFQLAFAASRAHDTKNKLAVHSEETKSPVLTSPRKRATSQHPTPDRVALDRVPLPIPTIIPDKFDDDVSPIWPEQSAAASTTLSDTDPHDEPATNDDDETAPTPQLASYDETHDQDDQDDQAAAPSPAQPIRMYNEATVLAIIEQEIAKRTNHLLDAHARATTQLNEAHRAHARHLQVVTLERDHLREELASSTRTIAAINDKLEDLDSRLVSETLCQIPDLTVTRQALQVAETQPANASEYAATAERERDAARASSDNIARELAETRRALQEANDARDAAVALASSSAQERATAQDS</sequence>
<evidence type="ECO:0000256" key="2">
    <source>
        <dbReference type="SAM" id="MobiDB-lite"/>
    </source>
</evidence>
<proteinExistence type="predicted"/>
<feature type="region of interest" description="Disordered" evidence="2">
    <location>
        <begin position="32"/>
        <end position="78"/>
    </location>
</feature>
<feature type="region of interest" description="Disordered" evidence="2">
    <location>
        <begin position="260"/>
        <end position="283"/>
    </location>
</feature>
<protein>
    <submittedName>
        <fullName evidence="3">Uncharacterized protein</fullName>
    </submittedName>
</protein>
<dbReference type="AlphaFoldDB" id="A0A1V9YB40"/>
<dbReference type="Proteomes" id="UP000243579">
    <property type="component" value="Unassembled WGS sequence"/>
</dbReference>
<gene>
    <name evidence="3" type="ORF">ACHHYP_15335</name>
</gene>